<dbReference type="AlphaFoldDB" id="A0A3M7R4I2"/>
<dbReference type="EMBL" id="REGN01004226">
    <property type="protein sequence ID" value="RNA18513.1"/>
    <property type="molecule type" value="Genomic_DNA"/>
</dbReference>
<protein>
    <submittedName>
        <fullName evidence="1">Uncharacterized protein</fullName>
    </submittedName>
</protein>
<proteinExistence type="predicted"/>
<dbReference type="Proteomes" id="UP000276133">
    <property type="component" value="Unassembled WGS sequence"/>
</dbReference>
<name>A0A3M7R4I2_BRAPC</name>
<evidence type="ECO:0000313" key="2">
    <source>
        <dbReference type="Proteomes" id="UP000276133"/>
    </source>
</evidence>
<comment type="caution">
    <text evidence="1">The sequence shown here is derived from an EMBL/GenBank/DDBJ whole genome shotgun (WGS) entry which is preliminary data.</text>
</comment>
<reference evidence="1 2" key="1">
    <citation type="journal article" date="2018" name="Sci. Rep.">
        <title>Genomic signatures of local adaptation to the degree of environmental predictability in rotifers.</title>
        <authorList>
            <person name="Franch-Gras L."/>
            <person name="Hahn C."/>
            <person name="Garcia-Roger E.M."/>
            <person name="Carmona M.J."/>
            <person name="Serra M."/>
            <person name="Gomez A."/>
        </authorList>
    </citation>
    <scope>NUCLEOTIDE SEQUENCE [LARGE SCALE GENOMIC DNA]</scope>
    <source>
        <strain evidence="1">HYR1</strain>
    </source>
</reference>
<keyword evidence="2" id="KW-1185">Reference proteome</keyword>
<evidence type="ECO:0000313" key="1">
    <source>
        <dbReference type="EMBL" id="RNA18513.1"/>
    </source>
</evidence>
<accession>A0A3M7R4I2</accession>
<organism evidence="1 2">
    <name type="scientific">Brachionus plicatilis</name>
    <name type="common">Marine rotifer</name>
    <name type="synonym">Brachionus muelleri</name>
    <dbReference type="NCBI Taxonomy" id="10195"/>
    <lineage>
        <taxon>Eukaryota</taxon>
        <taxon>Metazoa</taxon>
        <taxon>Spiralia</taxon>
        <taxon>Gnathifera</taxon>
        <taxon>Rotifera</taxon>
        <taxon>Eurotatoria</taxon>
        <taxon>Monogononta</taxon>
        <taxon>Pseudotrocha</taxon>
        <taxon>Ploima</taxon>
        <taxon>Brachionidae</taxon>
        <taxon>Brachionus</taxon>
    </lineage>
</organism>
<gene>
    <name evidence="1" type="ORF">BpHYR1_017309</name>
</gene>
<sequence length="101" mass="11789">MSLEKKNKLEIVCWFKIACEGAFIYLKQKQIDTFLAQVNEQEGSNNSGFFSYHNDHTIFFGSGHIKKILVYRQIDEEAEEKNKLKNIFLKVTSLRSRIIAD</sequence>